<dbReference type="STRING" id="1163406.A0A0L0N6N2"/>
<organism evidence="4 5">
    <name type="scientific">Tolypocladium ophioglossoides (strain CBS 100239)</name>
    <name type="common">Snaketongue truffleclub</name>
    <name type="synonym">Elaphocordyceps ophioglossoides</name>
    <dbReference type="NCBI Taxonomy" id="1163406"/>
    <lineage>
        <taxon>Eukaryota</taxon>
        <taxon>Fungi</taxon>
        <taxon>Dikarya</taxon>
        <taxon>Ascomycota</taxon>
        <taxon>Pezizomycotina</taxon>
        <taxon>Sordariomycetes</taxon>
        <taxon>Hypocreomycetidae</taxon>
        <taxon>Hypocreales</taxon>
        <taxon>Ophiocordycipitaceae</taxon>
        <taxon>Tolypocladium</taxon>
    </lineage>
</organism>
<dbReference type="EMBL" id="LFRF01000017">
    <property type="protein sequence ID" value="KND89732.1"/>
    <property type="molecule type" value="Genomic_DNA"/>
</dbReference>
<feature type="domain" description="DUF1279" evidence="3">
    <location>
        <begin position="108"/>
        <end position="242"/>
    </location>
</feature>
<dbReference type="OrthoDB" id="426386at2759"/>
<dbReference type="Proteomes" id="UP000036947">
    <property type="component" value="Unassembled WGS sequence"/>
</dbReference>
<dbReference type="AlphaFoldDB" id="A0A0L0N6N2"/>
<protein>
    <recommendedName>
        <fullName evidence="3">DUF1279 domain-containing protein</fullName>
    </recommendedName>
</protein>
<dbReference type="PANTHER" id="PTHR21377">
    <property type="entry name" value="PROTEIN FAM210B, MITOCHONDRIAL"/>
    <property type="match status" value="1"/>
</dbReference>
<feature type="chain" id="PRO_5005544741" description="DUF1279 domain-containing protein" evidence="2">
    <location>
        <begin position="21"/>
        <end position="261"/>
    </location>
</feature>
<evidence type="ECO:0000259" key="3">
    <source>
        <dbReference type="Pfam" id="PF06916"/>
    </source>
</evidence>
<keyword evidence="1" id="KW-0812">Transmembrane</keyword>
<dbReference type="Pfam" id="PF06916">
    <property type="entry name" value="FAM210A-B_dom"/>
    <property type="match status" value="1"/>
</dbReference>
<evidence type="ECO:0000313" key="5">
    <source>
        <dbReference type="Proteomes" id="UP000036947"/>
    </source>
</evidence>
<dbReference type="PANTHER" id="PTHR21377:SF0">
    <property type="entry name" value="PROTEIN FAM210B, MITOCHONDRIAL"/>
    <property type="match status" value="1"/>
</dbReference>
<accession>A0A0L0N6N2</accession>
<reference evidence="4 5" key="1">
    <citation type="journal article" date="2015" name="BMC Genomics">
        <title>The genome of the truffle-parasite Tolypocladium ophioglossoides and the evolution of antifungal peptaibiotics.</title>
        <authorList>
            <person name="Quandt C.A."/>
            <person name="Bushley K.E."/>
            <person name="Spatafora J.W."/>
        </authorList>
    </citation>
    <scope>NUCLEOTIDE SEQUENCE [LARGE SCALE GENOMIC DNA]</scope>
    <source>
        <strain evidence="4 5">CBS 100239</strain>
    </source>
</reference>
<evidence type="ECO:0000256" key="1">
    <source>
        <dbReference type="SAM" id="Phobius"/>
    </source>
</evidence>
<dbReference type="InterPro" id="IPR045866">
    <property type="entry name" value="FAM210A/B-like"/>
</dbReference>
<feature type="signal peptide" evidence="2">
    <location>
        <begin position="1"/>
        <end position="20"/>
    </location>
</feature>
<keyword evidence="1" id="KW-1133">Transmembrane helix</keyword>
<sequence length="261" mass="28967">MLRSLHGLRALLLRRGAAAAISTPAWEGAWRRLFSSETRQTLSRCTQRQGLSPLQALGGAARHGTKRPTLGASGTTFARMQQRGFRFSAWRRSTDGAKPQEKLSLGARLKKLSKEYGWSAVGVYLALSVLDFPFCFLLVRIVGTDTIGKIEHYVVSTVSSMVPESVRQKVSEYWHSIKKVESQKLGDDDGISKKVEMAGWGVQEAQERNKEEASLATQLALAYAIHKSFIFIRVPLTAAVTPKVVKVLRGWGWNIGKRSPR</sequence>
<keyword evidence="1" id="KW-0472">Membrane</keyword>
<gene>
    <name evidence="4" type="ORF">TOPH_05741</name>
</gene>
<dbReference type="GO" id="GO:0005739">
    <property type="term" value="C:mitochondrion"/>
    <property type="evidence" value="ECO:0007669"/>
    <property type="project" value="TreeGrafter"/>
</dbReference>
<comment type="caution">
    <text evidence="4">The sequence shown here is derived from an EMBL/GenBank/DDBJ whole genome shotgun (WGS) entry which is preliminary data.</text>
</comment>
<feature type="transmembrane region" description="Helical" evidence="1">
    <location>
        <begin position="116"/>
        <end position="139"/>
    </location>
</feature>
<name>A0A0L0N6N2_TOLOC</name>
<keyword evidence="5" id="KW-1185">Reference proteome</keyword>
<dbReference type="InterPro" id="IPR009688">
    <property type="entry name" value="FAM210A/B-like_dom"/>
</dbReference>
<evidence type="ECO:0000256" key="2">
    <source>
        <dbReference type="SAM" id="SignalP"/>
    </source>
</evidence>
<keyword evidence="2" id="KW-0732">Signal</keyword>
<proteinExistence type="predicted"/>
<evidence type="ECO:0000313" key="4">
    <source>
        <dbReference type="EMBL" id="KND89732.1"/>
    </source>
</evidence>